<feature type="compositionally biased region" description="Basic and acidic residues" evidence="1">
    <location>
        <begin position="425"/>
        <end position="434"/>
    </location>
</feature>
<keyword evidence="2" id="KW-1133">Transmembrane helix</keyword>
<feature type="transmembrane region" description="Helical" evidence="2">
    <location>
        <begin position="299"/>
        <end position="321"/>
    </location>
</feature>
<sequence length="441" mass="48430">MALTSIPDISRLSRTKSLSFRNVSFDDNDVEYGPVAFRNMAFEGCAGLKKIDARQAPNSRDVESTAVIVATDNADLRDIDLRTYDDVKTDITIQRNNEDIYVNLHDVVNASLNLNKVAYFHAHNLKHIQAPDSGGVQTISDNTMEELKLPDLLSIEDTTLGILSNVHLRSIDFSNLENLSVVNISSNYWLRDINLQGLHTIGTLNISGPIESVSIYNAETVQILDQVNIEPDDEAACDSVPELPGNYECGTPSSAPAAQSQSSDDGGNDNGNEGDSNTDDTDDNNESSSGGGLSSSAKIGIGVGIGLGGLLLLLAAAFFILRRRKRNQRRSRSAAAEGYSMSKRTGREASPPRYSKVPAATESMPEPTPPTQRPFSRQYTDYWSQPERRVSTPDGHHELEEQQGPRHEMDARSLQDMELEDDGEETRSLQDIERSHRHSGL</sequence>
<protein>
    <submittedName>
        <fullName evidence="3">Uncharacterized protein</fullName>
    </submittedName>
</protein>
<feature type="compositionally biased region" description="Basic and acidic residues" evidence="1">
    <location>
        <begin position="386"/>
        <end position="415"/>
    </location>
</feature>
<evidence type="ECO:0000313" key="4">
    <source>
        <dbReference type="Proteomes" id="UP001337655"/>
    </source>
</evidence>
<dbReference type="Gene3D" id="3.80.10.10">
    <property type="entry name" value="Ribonuclease Inhibitor"/>
    <property type="match status" value="1"/>
</dbReference>
<dbReference type="InterPro" id="IPR032675">
    <property type="entry name" value="LRR_dom_sf"/>
</dbReference>
<evidence type="ECO:0000313" key="3">
    <source>
        <dbReference type="EMBL" id="KAK5173910.1"/>
    </source>
</evidence>
<dbReference type="AlphaFoldDB" id="A0AAV9PMG8"/>
<evidence type="ECO:0000256" key="1">
    <source>
        <dbReference type="SAM" id="MobiDB-lite"/>
    </source>
</evidence>
<keyword evidence="2" id="KW-0472">Membrane</keyword>
<dbReference type="EMBL" id="JAVRRT010000003">
    <property type="protein sequence ID" value="KAK5173910.1"/>
    <property type="molecule type" value="Genomic_DNA"/>
</dbReference>
<proteinExistence type="predicted"/>
<dbReference type="RefSeq" id="XP_064662605.1">
    <property type="nucleotide sequence ID" value="XM_064799850.1"/>
</dbReference>
<feature type="region of interest" description="Disordered" evidence="1">
    <location>
        <begin position="326"/>
        <end position="441"/>
    </location>
</feature>
<keyword evidence="2" id="KW-0812">Transmembrane</keyword>
<feature type="compositionally biased region" description="Polar residues" evidence="1">
    <location>
        <begin position="373"/>
        <end position="383"/>
    </location>
</feature>
<accession>A0AAV9PMG8</accession>
<dbReference type="GeneID" id="89923938"/>
<feature type="region of interest" description="Disordered" evidence="1">
    <location>
        <begin position="234"/>
        <end position="296"/>
    </location>
</feature>
<name>A0AAV9PMG8_9PEZI</name>
<reference evidence="3 4" key="1">
    <citation type="submission" date="2023-08" db="EMBL/GenBank/DDBJ databases">
        <title>Black Yeasts Isolated from many extreme environments.</title>
        <authorList>
            <person name="Coleine C."/>
            <person name="Stajich J.E."/>
            <person name="Selbmann L."/>
        </authorList>
    </citation>
    <scope>NUCLEOTIDE SEQUENCE [LARGE SCALE GENOMIC DNA]</scope>
    <source>
        <strain evidence="3 4">CCFEE 5935</strain>
    </source>
</reference>
<gene>
    <name evidence="3" type="ORF">LTR77_002591</name>
</gene>
<organism evidence="3 4">
    <name type="scientific">Saxophila tyrrhenica</name>
    <dbReference type="NCBI Taxonomy" id="1690608"/>
    <lineage>
        <taxon>Eukaryota</taxon>
        <taxon>Fungi</taxon>
        <taxon>Dikarya</taxon>
        <taxon>Ascomycota</taxon>
        <taxon>Pezizomycotina</taxon>
        <taxon>Dothideomycetes</taxon>
        <taxon>Dothideomycetidae</taxon>
        <taxon>Mycosphaerellales</taxon>
        <taxon>Extremaceae</taxon>
        <taxon>Saxophila</taxon>
    </lineage>
</organism>
<evidence type="ECO:0000256" key="2">
    <source>
        <dbReference type="SAM" id="Phobius"/>
    </source>
</evidence>
<comment type="caution">
    <text evidence="3">The sequence shown here is derived from an EMBL/GenBank/DDBJ whole genome shotgun (WGS) entry which is preliminary data.</text>
</comment>
<feature type="compositionally biased region" description="Low complexity" evidence="1">
    <location>
        <begin position="252"/>
        <end position="275"/>
    </location>
</feature>
<dbReference type="Proteomes" id="UP001337655">
    <property type="component" value="Unassembled WGS sequence"/>
</dbReference>
<keyword evidence="4" id="KW-1185">Reference proteome</keyword>
<feature type="compositionally biased region" description="Acidic residues" evidence="1">
    <location>
        <begin position="276"/>
        <end position="285"/>
    </location>
</feature>